<dbReference type="InterPro" id="IPR036875">
    <property type="entry name" value="Znf_CCHC_sf"/>
</dbReference>
<feature type="compositionally biased region" description="Basic and acidic residues" evidence="2">
    <location>
        <begin position="117"/>
        <end position="148"/>
    </location>
</feature>
<dbReference type="PROSITE" id="PS50158">
    <property type="entry name" value="ZF_CCHC"/>
    <property type="match status" value="1"/>
</dbReference>
<keyword evidence="5" id="KW-1185">Reference proteome</keyword>
<dbReference type="SUPFAM" id="SSF57756">
    <property type="entry name" value="Retrovirus zinc finger-like domains"/>
    <property type="match status" value="1"/>
</dbReference>
<accession>A0A388KM61</accession>
<feature type="region of interest" description="Disordered" evidence="2">
    <location>
        <begin position="1"/>
        <end position="23"/>
    </location>
</feature>
<keyword evidence="1" id="KW-0863">Zinc-finger</keyword>
<dbReference type="AlphaFoldDB" id="A0A388KM61"/>
<evidence type="ECO:0000259" key="3">
    <source>
        <dbReference type="PROSITE" id="PS50158"/>
    </source>
</evidence>
<dbReference type="GO" id="GO:0008270">
    <property type="term" value="F:zinc ion binding"/>
    <property type="evidence" value="ECO:0007669"/>
    <property type="project" value="UniProtKB-KW"/>
</dbReference>
<evidence type="ECO:0000256" key="1">
    <source>
        <dbReference type="PROSITE-ProRule" id="PRU00047"/>
    </source>
</evidence>
<sequence>MSEHREGEGALGGGGDHGDRRAYRQPTCFSCHEVGHYANQCPNQERRQQYLSRPSTSSDSRRSRSPRGYERRCRYSPPGDSGVHSKIAKLSKNIASMKEQHDVEARRKEGRARRKWEKAEAARLEAEEKEQRETWEAEETENRAKSFEEEREATDGSGTKSGDAEGFGNPNEDGDPGDTSRDAT</sequence>
<feature type="region of interest" description="Disordered" evidence="2">
    <location>
        <begin position="39"/>
        <end position="184"/>
    </location>
</feature>
<evidence type="ECO:0000313" key="5">
    <source>
        <dbReference type="Proteomes" id="UP000265515"/>
    </source>
</evidence>
<dbReference type="Gene3D" id="4.10.60.10">
    <property type="entry name" value="Zinc finger, CCHC-type"/>
    <property type="match status" value="1"/>
</dbReference>
<protein>
    <recommendedName>
        <fullName evidence="3">CCHC-type domain-containing protein</fullName>
    </recommendedName>
</protein>
<name>A0A388KM61_CHABU</name>
<keyword evidence="1" id="KW-0862">Zinc</keyword>
<keyword evidence="1" id="KW-0479">Metal-binding</keyword>
<evidence type="ECO:0000313" key="4">
    <source>
        <dbReference type="EMBL" id="GBG71033.1"/>
    </source>
</evidence>
<feature type="domain" description="CCHC-type" evidence="3">
    <location>
        <begin position="28"/>
        <end position="43"/>
    </location>
</feature>
<dbReference type="Pfam" id="PF00098">
    <property type="entry name" value="zf-CCHC"/>
    <property type="match status" value="1"/>
</dbReference>
<dbReference type="GO" id="GO:0003676">
    <property type="term" value="F:nucleic acid binding"/>
    <property type="evidence" value="ECO:0007669"/>
    <property type="project" value="InterPro"/>
</dbReference>
<comment type="caution">
    <text evidence="4">The sequence shown here is derived from an EMBL/GenBank/DDBJ whole genome shotgun (WGS) entry which is preliminary data.</text>
</comment>
<reference evidence="4 5" key="1">
    <citation type="journal article" date="2018" name="Cell">
        <title>The Chara Genome: Secondary Complexity and Implications for Plant Terrestrialization.</title>
        <authorList>
            <person name="Nishiyama T."/>
            <person name="Sakayama H."/>
            <person name="Vries J.D."/>
            <person name="Buschmann H."/>
            <person name="Saint-Marcoux D."/>
            <person name="Ullrich K.K."/>
            <person name="Haas F.B."/>
            <person name="Vanderstraeten L."/>
            <person name="Becker D."/>
            <person name="Lang D."/>
            <person name="Vosolsobe S."/>
            <person name="Rombauts S."/>
            <person name="Wilhelmsson P.K.I."/>
            <person name="Janitza P."/>
            <person name="Kern R."/>
            <person name="Heyl A."/>
            <person name="Rumpler F."/>
            <person name="Villalobos L.I.A.C."/>
            <person name="Clay J.M."/>
            <person name="Skokan R."/>
            <person name="Toyoda A."/>
            <person name="Suzuki Y."/>
            <person name="Kagoshima H."/>
            <person name="Schijlen E."/>
            <person name="Tajeshwar N."/>
            <person name="Catarino B."/>
            <person name="Hetherington A.J."/>
            <person name="Saltykova A."/>
            <person name="Bonnot C."/>
            <person name="Breuninger H."/>
            <person name="Symeonidi A."/>
            <person name="Radhakrishnan G.V."/>
            <person name="Van Nieuwerburgh F."/>
            <person name="Deforce D."/>
            <person name="Chang C."/>
            <person name="Karol K.G."/>
            <person name="Hedrich R."/>
            <person name="Ulvskov P."/>
            <person name="Glockner G."/>
            <person name="Delwiche C.F."/>
            <person name="Petrasek J."/>
            <person name="Van de Peer Y."/>
            <person name="Friml J."/>
            <person name="Beilby M."/>
            <person name="Dolan L."/>
            <person name="Kohara Y."/>
            <person name="Sugano S."/>
            <person name="Fujiyama A."/>
            <person name="Delaux P.-M."/>
            <person name="Quint M."/>
            <person name="TheiBen G."/>
            <person name="Hagemann M."/>
            <person name="Harholt J."/>
            <person name="Dunand C."/>
            <person name="Zachgo S."/>
            <person name="Langdale J."/>
            <person name="Maumus F."/>
            <person name="Straeten D.V.D."/>
            <person name="Gould S.B."/>
            <person name="Rensing S.A."/>
        </authorList>
    </citation>
    <scope>NUCLEOTIDE SEQUENCE [LARGE SCALE GENOMIC DNA]</scope>
    <source>
        <strain evidence="4 5">S276</strain>
    </source>
</reference>
<evidence type="ECO:0000256" key="2">
    <source>
        <dbReference type="SAM" id="MobiDB-lite"/>
    </source>
</evidence>
<organism evidence="4 5">
    <name type="scientific">Chara braunii</name>
    <name type="common">Braun's stonewort</name>
    <dbReference type="NCBI Taxonomy" id="69332"/>
    <lineage>
        <taxon>Eukaryota</taxon>
        <taxon>Viridiplantae</taxon>
        <taxon>Streptophyta</taxon>
        <taxon>Charophyceae</taxon>
        <taxon>Charales</taxon>
        <taxon>Characeae</taxon>
        <taxon>Chara</taxon>
    </lineage>
</organism>
<dbReference type="EMBL" id="BFEA01000139">
    <property type="protein sequence ID" value="GBG71033.1"/>
    <property type="molecule type" value="Genomic_DNA"/>
</dbReference>
<dbReference type="Gramene" id="GBG71033">
    <property type="protein sequence ID" value="GBG71033"/>
    <property type="gene ID" value="CBR_g8332"/>
</dbReference>
<proteinExistence type="predicted"/>
<gene>
    <name evidence="4" type="ORF">CBR_g8332</name>
</gene>
<dbReference type="SMART" id="SM00343">
    <property type="entry name" value="ZnF_C2HC"/>
    <property type="match status" value="1"/>
</dbReference>
<feature type="compositionally biased region" description="Basic and acidic residues" evidence="2">
    <location>
        <begin position="59"/>
        <end position="73"/>
    </location>
</feature>
<feature type="compositionally biased region" description="Basic and acidic residues" evidence="2">
    <location>
        <begin position="98"/>
        <end position="107"/>
    </location>
</feature>
<dbReference type="Proteomes" id="UP000265515">
    <property type="component" value="Unassembled WGS sequence"/>
</dbReference>
<dbReference type="InterPro" id="IPR001878">
    <property type="entry name" value="Znf_CCHC"/>
</dbReference>